<gene>
    <name evidence="9" type="ORF">MICPUN_61711</name>
</gene>
<dbReference type="PANTHER" id="PTHR46655:SF1">
    <property type="entry name" value="HISTONE-LYSINE N-METHYLTRANSFERASE ATXR3"/>
    <property type="match status" value="1"/>
</dbReference>
<evidence type="ECO:0000256" key="1">
    <source>
        <dbReference type="ARBA" id="ARBA00022723"/>
    </source>
</evidence>
<dbReference type="Pfam" id="PF19633">
    <property type="entry name" value="SDG2_C"/>
    <property type="match status" value="1"/>
</dbReference>
<dbReference type="InterPro" id="IPR013083">
    <property type="entry name" value="Znf_RING/FYVE/PHD"/>
</dbReference>
<organism evidence="9 10">
    <name type="scientific">Micromonas commoda (strain RCC299 / NOUM17 / CCMP2709)</name>
    <name type="common">Picoplanktonic green alga</name>
    <dbReference type="NCBI Taxonomy" id="296587"/>
    <lineage>
        <taxon>Eukaryota</taxon>
        <taxon>Viridiplantae</taxon>
        <taxon>Chlorophyta</taxon>
        <taxon>Mamiellophyceae</taxon>
        <taxon>Mamiellales</taxon>
        <taxon>Mamiellaceae</taxon>
        <taxon>Micromonas</taxon>
    </lineage>
</organism>
<dbReference type="eggNOG" id="KOG1080">
    <property type="taxonomic scope" value="Eukaryota"/>
</dbReference>
<dbReference type="SMART" id="SM00249">
    <property type="entry name" value="PHD"/>
    <property type="match status" value="1"/>
</dbReference>
<feature type="compositionally biased region" description="Low complexity" evidence="6">
    <location>
        <begin position="985"/>
        <end position="994"/>
    </location>
</feature>
<feature type="domain" description="PHD-type" evidence="7">
    <location>
        <begin position="1003"/>
        <end position="1063"/>
    </location>
</feature>
<protein>
    <submittedName>
        <fullName evidence="9">Set domain protein</fullName>
    </submittedName>
</protein>
<feature type="region of interest" description="Disordered" evidence="6">
    <location>
        <begin position="39"/>
        <end position="80"/>
    </location>
</feature>
<evidence type="ECO:0000256" key="3">
    <source>
        <dbReference type="ARBA" id="ARBA00022833"/>
    </source>
</evidence>
<sequence>MTGRDRRRNAQPNAAMYVGYADDDEDVESIMAKFQAIEDAKGAKGGGDGGSAGDGGSDDKELTEEELIRATGARAPPKERVDYSAQLGHGSRANRKGEVVVAGTVELVPGHVPPEEIDPADATDAFTRLRAGEGFAPEEQEKCDVRCGNDARDPASGPPSSGIVPGVDVAMVELKGFDAHTREKIAENMPNAVAEHDVDEFIDLVAQTMRLDAVAGADPSLELAAKTIAESKAATNAARACAKALVKLCAKDPKEFKAKSKGVGLVVIKDGGIPKDAYLGAYCGELYPGWRWFEKEAAAQAVRRDVKRDDEVPTFYNAAVERDLHDPRGYDVLFIDGMVKGSVLTRASHSCQPNAEMRVRVREGKYSVEMVTTREVRTGEEICWDYRCQTDSEKEMRRAICLCGSKNCRVSYLHYNGESELAAFADERCAVLHDAARLLASCVDADALRLPETLNLNPKGTPGKGTPGKRGNNGGKRADDHWKSALIAAGVRADDEGMLAGLPQWARKFASKCVATAHEEKKVLTHSLYESAKRRAYEAIDAARAEAAEYETDPEAWKKRFPRTVSTPPTVPHEPSDADLGADAKAEASGIHAARIQSLAVTMDKVRRVLAVHARGGDAEKPAAGVDVSAAAPPLRLLNDEDAAAHLVAYASRLASAANVDNPFDALSVDRLSAADDENGSDEDARRWVRSDAARRILREMADNLWKRSLEESGASDTDRIARLACGDLAYLASQTRNFFAPVAGGERFKSPYVAMGSHGSRDGAGVVRRMDYPKHSALGFLCTWREEYLERPCDRLATDARGGLCLPRFDRGALANYSTQNPGKNRRRAHASIDALSAHLCGEMAARGGGKAWAPIDGCWRWDFDLDAGDERDGPVLGSPVVDAALGGDVRPGASAAAELAAARRAVLGDDVEDARVADAELGKAVASKDGNEEEKKEEEKEEEEKEEKKEEEEERVALGAAETDADAVAAEPTLPIPERSRPSPRVVTSPPVNRWGEPEPDVPCVVCGDVGDATDFILCDGCPSGGHVDCLNLPANPALSRNGTESAHSRDDWFCDACEGGKLAGIQPPGRGGFALAAANRAALERARERNGGVATVSAVPGATGAVPSVGPVAAHNLAEYHPVHLTTNCEVVALPGDPPPPPPTMPLTSSGGNKRAFWEGNATLGDDGKPTKAAAEAIAKRRRVGGGGPGSFAPFPMPRDCPLGVIVECGGAWGEFRVLEGLVHCMCAGCEFGIAYGLQPTNVFGLQSFEFHGGKGSAGKWKASIRAHPDGLPDEYFAQVDVQLAAGDDAPLAAAVTAAAGPRRPGRPPRDTSEGLGPWLERECPEHPCLARSRNKETA</sequence>
<dbReference type="PROSITE" id="PS50280">
    <property type="entry name" value="SET"/>
    <property type="match status" value="1"/>
</dbReference>
<feature type="region of interest" description="Disordered" evidence="6">
    <location>
        <begin position="454"/>
        <end position="479"/>
    </location>
</feature>
<proteinExistence type="predicted"/>
<dbReference type="InterPro" id="IPR045606">
    <property type="entry name" value="ATXR3_C"/>
</dbReference>
<dbReference type="OMA" id="WLERECP"/>
<dbReference type="Pfam" id="PF00856">
    <property type="entry name" value="SET"/>
    <property type="match status" value="1"/>
</dbReference>
<keyword evidence="3" id="KW-0862">Zinc</keyword>
<dbReference type="SUPFAM" id="SSF57903">
    <property type="entry name" value="FYVE/PHD zinc finger"/>
    <property type="match status" value="1"/>
</dbReference>
<dbReference type="SUPFAM" id="SSF82199">
    <property type="entry name" value="SET domain"/>
    <property type="match status" value="1"/>
</dbReference>
<accession>C1FI08</accession>
<dbReference type="InterPro" id="IPR011011">
    <property type="entry name" value="Znf_FYVE_PHD"/>
</dbReference>
<dbReference type="EMBL" id="CP001576">
    <property type="protein sequence ID" value="ACO69910.1"/>
    <property type="molecule type" value="Genomic_DNA"/>
</dbReference>
<name>C1FI08_MICCC</name>
<evidence type="ECO:0000256" key="5">
    <source>
        <dbReference type="PROSITE-ProRule" id="PRU00146"/>
    </source>
</evidence>
<keyword evidence="1" id="KW-0479">Metal-binding</keyword>
<dbReference type="GO" id="GO:0008270">
    <property type="term" value="F:zinc ion binding"/>
    <property type="evidence" value="ECO:0007669"/>
    <property type="project" value="UniProtKB-KW"/>
</dbReference>
<feature type="domain" description="SET" evidence="8">
    <location>
        <begin position="251"/>
        <end position="387"/>
    </location>
</feature>
<feature type="compositionally biased region" description="Gly residues" evidence="6">
    <location>
        <begin position="462"/>
        <end position="474"/>
    </location>
</feature>
<evidence type="ECO:0000256" key="2">
    <source>
        <dbReference type="ARBA" id="ARBA00022771"/>
    </source>
</evidence>
<dbReference type="RefSeq" id="XP_002508652.1">
    <property type="nucleotide sequence ID" value="XM_002508606.1"/>
</dbReference>
<evidence type="ECO:0000259" key="8">
    <source>
        <dbReference type="PROSITE" id="PS50280"/>
    </source>
</evidence>
<dbReference type="InterPro" id="IPR046341">
    <property type="entry name" value="SET_dom_sf"/>
</dbReference>
<keyword evidence="10" id="KW-1185">Reference proteome</keyword>
<feature type="region of interest" description="Disordered" evidence="6">
    <location>
        <begin position="1301"/>
        <end position="1324"/>
    </location>
</feature>
<dbReference type="InterPro" id="IPR001965">
    <property type="entry name" value="Znf_PHD"/>
</dbReference>
<reference evidence="9 10" key="1">
    <citation type="journal article" date="2009" name="Science">
        <title>Green evolution and dynamic adaptations revealed by genomes of the marine picoeukaryotes Micromonas.</title>
        <authorList>
            <person name="Worden A.Z."/>
            <person name="Lee J.H."/>
            <person name="Mock T."/>
            <person name="Rouze P."/>
            <person name="Simmons M.P."/>
            <person name="Aerts A.L."/>
            <person name="Allen A.E."/>
            <person name="Cuvelier M.L."/>
            <person name="Derelle E."/>
            <person name="Everett M.V."/>
            <person name="Foulon E."/>
            <person name="Grimwood J."/>
            <person name="Gundlach H."/>
            <person name="Henrissat B."/>
            <person name="Napoli C."/>
            <person name="McDonald S.M."/>
            <person name="Parker M.S."/>
            <person name="Rombauts S."/>
            <person name="Salamov A."/>
            <person name="Von Dassow P."/>
            <person name="Badger J.H."/>
            <person name="Coutinho P.M."/>
            <person name="Demir E."/>
            <person name="Dubchak I."/>
            <person name="Gentemann C."/>
            <person name="Eikrem W."/>
            <person name="Gready J.E."/>
            <person name="John U."/>
            <person name="Lanier W."/>
            <person name="Lindquist E.A."/>
            <person name="Lucas S."/>
            <person name="Mayer K.F."/>
            <person name="Moreau H."/>
            <person name="Not F."/>
            <person name="Otillar R."/>
            <person name="Panaud O."/>
            <person name="Pangilinan J."/>
            <person name="Paulsen I."/>
            <person name="Piegu B."/>
            <person name="Poliakov A."/>
            <person name="Robbens S."/>
            <person name="Schmutz J."/>
            <person name="Toulza E."/>
            <person name="Wyss T."/>
            <person name="Zelensky A."/>
            <person name="Zhou K."/>
            <person name="Armbrust E.V."/>
            <person name="Bhattacharya D."/>
            <person name="Goodenough U.W."/>
            <person name="Van de Peer Y."/>
            <person name="Grigoriev I.V."/>
        </authorList>
    </citation>
    <scope>NUCLEOTIDE SEQUENCE [LARGE SCALE GENOMIC DNA]</scope>
    <source>
        <strain evidence="10">RCC299 / NOUM17</strain>
    </source>
</reference>
<dbReference type="InParanoid" id="C1FI08"/>
<keyword evidence="2 5" id="KW-0863">Zinc-finger</keyword>
<dbReference type="KEGG" id="mis:MICPUN_61711"/>
<feature type="compositionally biased region" description="Gly residues" evidence="6">
    <location>
        <begin position="43"/>
        <end position="55"/>
    </location>
</feature>
<dbReference type="PANTHER" id="PTHR46655">
    <property type="entry name" value="HISTONE-LYSINE N-METHYLTRANSFERASE ATXR3"/>
    <property type="match status" value="1"/>
</dbReference>
<evidence type="ECO:0000313" key="10">
    <source>
        <dbReference type="Proteomes" id="UP000002009"/>
    </source>
</evidence>
<evidence type="ECO:0000259" key="7">
    <source>
        <dbReference type="PROSITE" id="PS50016"/>
    </source>
</evidence>
<dbReference type="Pfam" id="PF00628">
    <property type="entry name" value="PHD"/>
    <property type="match status" value="1"/>
</dbReference>
<evidence type="ECO:0000313" key="9">
    <source>
        <dbReference type="EMBL" id="ACO69910.1"/>
    </source>
</evidence>
<feature type="region of interest" description="Disordered" evidence="6">
    <location>
        <begin position="924"/>
        <end position="996"/>
    </location>
</feature>
<dbReference type="InterPro" id="IPR019787">
    <property type="entry name" value="Znf_PHD-finger"/>
</dbReference>
<dbReference type="PROSITE" id="PS50016">
    <property type="entry name" value="ZF_PHD_2"/>
    <property type="match status" value="1"/>
</dbReference>
<dbReference type="OrthoDB" id="308383at2759"/>
<dbReference type="Gene3D" id="3.30.40.10">
    <property type="entry name" value="Zinc/RING finger domain, C3HC4 (zinc finger)"/>
    <property type="match status" value="1"/>
</dbReference>
<dbReference type="SMART" id="SM00317">
    <property type="entry name" value="SET"/>
    <property type="match status" value="1"/>
</dbReference>
<dbReference type="Gene3D" id="2.170.270.10">
    <property type="entry name" value="SET domain"/>
    <property type="match status" value="1"/>
</dbReference>
<dbReference type="InterPro" id="IPR001214">
    <property type="entry name" value="SET_dom"/>
</dbReference>
<dbReference type="STRING" id="296587.C1FI08"/>
<evidence type="ECO:0000256" key="4">
    <source>
        <dbReference type="ARBA" id="ARBA00022853"/>
    </source>
</evidence>
<evidence type="ECO:0000256" key="6">
    <source>
        <dbReference type="SAM" id="MobiDB-lite"/>
    </source>
</evidence>
<feature type="compositionally biased region" description="Basic and acidic residues" evidence="6">
    <location>
        <begin position="931"/>
        <end position="940"/>
    </location>
</feature>
<dbReference type="Proteomes" id="UP000002009">
    <property type="component" value="Chromosome 10"/>
</dbReference>
<feature type="compositionally biased region" description="Acidic residues" evidence="6">
    <location>
        <begin position="941"/>
        <end position="956"/>
    </location>
</feature>
<dbReference type="GO" id="GO:0006325">
    <property type="term" value="P:chromatin organization"/>
    <property type="evidence" value="ECO:0007669"/>
    <property type="project" value="UniProtKB-KW"/>
</dbReference>
<dbReference type="GeneID" id="8246929"/>
<keyword evidence="4" id="KW-0156">Chromatin regulator</keyword>
<feature type="compositionally biased region" description="Low complexity" evidence="6">
    <location>
        <begin position="959"/>
        <end position="973"/>
    </location>
</feature>